<dbReference type="GO" id="GO:0003887">
    <property type="term" value="F:DNA-directed DNA polymerase activity"/>
    <property type="evidence" value="ECO:0007669"/>
    <property type="project" value="UniProtKB-UniRule"/>
</dbReference>
<dbReference type="SUPFAM" id="SSF55979">
    <property type="entry name" value="DNA clamp"/>
    <property type="match status" value="3"/>
</dbReference>
<evidence type="ECO:0000256" key="6">
    <source>
        <dbReference type="ARBA" id="ARBA00022705"/>
    </source>
</evidence>
<evidence type="ECO:0000259" key="10">
    <source>
        <dbReference type="Pfam" id="PF00712"/>
    </source>
</evidence>
<dbReference type="SMART" id="SM00480">
    <property type="entry name" value="POL3Bc"/>
    <property type="match status" value="1"/>
</dbReference>
<dbReference type="CDD" id="cd00140">
    <property type="entry name" value="beta_clamp"/>
    <property type="match status" value="1"/>
</dbReference>
<evidence type="ECO:0000313" key="14">
    <source>
        <dbReference type="EMBL" id="PAT06027.1"/>
    </source>
</evidence>
<proteinExistence type="inferred from homology"/>
<dbReference type="InterPro" id="IPR022637">
    <property type="entry name" value="DNA_polIII_beta_cen"/>
</dbReference>
<dbReference type="InterPro" id="IPR001001">
    <property type="entry name" value="DNA_polIII_beta"/>
</dbReference>
<dbReference type="GO" id="GO:0005737">
    <property type="term" value="C:cytoplasm"/>
    <property type="evidence" value="ECO:0007669"/>
    <property type="project" value="UniProtKB-SubCell"/>
</dbReference>
<dbReference type="Pfam" id="PF02768">
    <property type="entry name" value="DNA_pol3_beta_3"/>
    <property type="match status" value="1"/>
</dbReference>
<evidence type="ECO:0000259" key="11">
    <source>
        <dbReference type="Pfam" id="PF02767"/>
    </source>
</evidence>
<name>A0A269PBI7_9CORY</name>
<evidence type="ECO:0000313" key="13">
    <source>
        <dbReference type="EMBL" id="PAJ68958.1"/>
    </source>
</evidence>
<dbReference type="EMBL" id="NQMQ01000020">
    <property type="protein sequence ID" value="PAJ68958.1"/>
    <property type="molecule type" value="Genomic_DNA"/>
</dbReference>
<organism evidence="13 15">
    <name type="scientific">Corynebacterium hadale</name>
    <dbReference type="NCBI Taxonomy" id="2026255"/>
    <lineage>
        <taxon>Bacteria</taxon>
        <taxon>Bacillati</taxon>
        <taxon>Actinomycetota</taxon>
        <taxon>Actinomycetes</taxon>
        <taxon>Mycobacteriales</taxon>
        <taxon>Corynebacteriaceae</taxon>
        <taxon>Corynebacterium</taxon>
    </lineage>
</organism>
<dbReference type="EMBL" id="NSGO01000005">
    <property type="protein sequence ID" value="PAT06027.1"/>
    <property type="molecule type" value="Genomic_DNA"/>
</dbReference>
<keyword evidence="3 9" id="KW-0963">Cytoplasm</keyword>
<evidence type="ECO:0000256" key="1">
    <source>
        <dbReference type="ARBA" id="ARBA00004496"/>
    </source>
</evidence>
<dbReference type="NCBIfam" id="TIGR00663">
    <property type="entry name" value="dnan"/>
    <property type="match status" value="1"/>
</dbReference>
<dbReference type="PIRSF" id="PIRSF000804">
    <property type="entry name" value="DNA_pol_III_b"/>
    <property type="match status" value="1"/>
</dbReference>
<sequence>MVESIGENTLSFRVHKDDLSDAVAWVARALPTKSTQPILRAIVITADDEGLELAGFDYEVSTRVRLGAEVDQPGRVAVAGKLLSDIVANMPHQPVEVTTDNNTMKLVGGKARFELPLMPLDDYPQVPSLPETTGTIAPASLTRAVSQVASAAGRDDTLPMLTGIHVEIRGAKMRLTATDRFRLAIRSLEWEPQSPDVEAKLLVPAKTLLDNARTLDTQLEDPVEIAVGAQDNVGAEGLFGMHVGNRETTTRMLDADFPNVEPLLPKAHTSMATVEVAPLLESIRRVSLVADRNAQIRLHFREGEVSLFASGVDSGEASESLPAAFTGADELLIAFNAGYLRDGLSVIGTDRVVFGFTEASRPAIMIPEPEDLPEANEDGTFPTPETHFTYLLMPVRLPG</sequence>
<keyword evidence="5 9" id="KW-0548">Nucleotidyltransferase</keyword>
<evidence type="ECO:0000256" key="7">
    <source>
        <dbReference type="ARBA" id="ARBA00022932"/>
    </source>
</evidence>
<protein>
    <recommendedName>
        <fullName evidence="9">Beta sliding clamp</fullName>
    </recommendedName>
</protein>
<dbReference type="Pfam" id="PF02767">
    <property type="entry name" value="DNA_pol3_beta_2"/>
    <property type="match status" value="1"/>
</dbReference>
<feature type="domain" description="DNA polymerase III beta sliding clamp central" evidence="11">
    <location>
        <begin position="136"/>
        <end position="259"/>
    </location>
</feature>
<evidence type="ECO:0000313" key="15">
    <source>
        <dbReference type="Proteomes" id="UP000215771"/>
    </source>
</evidence>
<dbReference type="PANTHER" id="PTHR30478:SF0">
    <property type="entry name" value="BETA SLIDING CLAMP"/>
    <property type="match status" value="1"/>
</dbReference>
<dbReference type="FunFam" id="3.10.150.10:FF:000005">
    <property type="entry name" value="Beta sliding clamp"/>
    <property type="match status" value="1"/>
</dbReference>
<evidence type="ECO:0000259" key="12">
    <source>
        <dbReference type="Pfam" id="PF02768"/>
    </source>
</evidence>
<evidence type="ECO:0000256" key="2">
    <source>
        <dbReference type="ARBA" id="ARBA00010752"/>
    </source>
</evidence>
<accession>A0A269PBI7</accession>
<dbReference type="Proteomes" id="UP000218281">
    <property type="component" value="Unassembled WGS sequence"/>
</dbReference>
<dbReference type="InterPro" id="IPR022635">
    <property type="entry name" value="DNA_polIII_beta_C"/>
</dbReference>
<feature type="domain" description="DNA polymerase III beta sliding clamp C-terminal" evidence="12">
    <location>
        <begin position="263"/>
        <end position="368"/>
    </location>
</feature>
<comment type="caution">
    <text evidence="13">The sequence shown here is derived from an EMBL/GenBank/DDBJ whole genome shotgun (WGS) entry which is preliminary data.</text>
</comment>
<dbReference type="InterPro" id="IPR046938">
    <property type="entry name" value="DNA_clamp_sf"/>
</dbReference>
<evidence type="ECO:0000256" key="3">
    <source>
        <dbReference type="ARBA" id="ARBA00022490"/>
    </source>
</evidence>
<keyword evidence="4 9" id="KW-0808">Transferase</keyword>
<dbReference type="AlphaFoldDB" id="A0A269PBI7"/>
<evidence type="ECO:0000256" key="9">
    <source>
        <dbReference type="PIRNR" id="PIRNR000804"/>
    </source>
</evidence>
<evidence type="ECO:0000256" key="8">
    <source>
        <dbReference type="ARBA" id="ARBA00023125"/>
    </source>
</evidence>
<gene>
    <name evidence="13" type="ORF">CIG21_09850</name>
    <name evidence="14" type="ORF">CKJ81_05510</name>
</gene>
<dbReference type="RefSeq" id="WP_095278663.1">
    <property type="nucleotide sequence ID" value="NZ_CP047655.1"/>
</dbReference>
<feature type="domain" description="DNA polymerase III beta sliding clamp N-terminal" evidence="10">
    <location>
        <begin position="11"/>
        <end position="127"/>
    </location>
</feature>
<reference evidence="14 16" key="1">
    <citation type="submission" date="2017-08" db="EMBL/GenBank/DDBJ databases">
        <title>Whole genome sequences of 6 clinical strains closest to Corynebacterium imitans.</title>
        <authorList>
            <person name="Bernier A.-M."/>
            <person name="Burdz T."/>
            <person name="Bernard K."/>
        </authorList>
    </citation>
    <scope>NUCLEOTIDE SEQUENCE [LARGE SCALE GENOMIC DNA]</scope>
    <source>
        <strain evidence="14 16">NML93-0607</strain>
    </source>
</reference>
<evidence type="ECO:0000313" key="16">
    <source>
        <dbReference type="Proteomes" id="UP000218281"/>
    </source>
</evidence>
<dbReference type="GO" id="GO:0008408">
    <property type="term" value="F:3'-5' exonuclease activity"/>
    <property type="evidence" value="ECO:0007669"/>
    <property type="project" value="InterPro"/>
</dbReference>
<dbReference type="Proteomes" id="UP000215771">
    <property type="component" value="Unassembled WGS sequence"/>
</dbReference>
<dbReference type="GO" id="GO:0009360">
    <property type="term" value="C:DNA polymerase III complex"/>
    <property type="evidence" value="ECO:0007669"/>
    <property type="project" value="InterPro"/>
</dbReference>
<dbReference type="GO" id="GO:0006271">
    <property type="term" value="P:DNA strand elongation involved in DNA replication"/>
    <property type="evidence" value="ECO:0007669"/>
    <property type="project" value="TreeGrafter"/>
</dbReference>
<evidence type="ECO:0000256" key="4">
    <source>
        <dbReference type="ARBA" id="ARBA00022679"/>
    </source>
</evidence>
<keyword evidence="16" id="KW-1185">Reference proteome</keyword>
<reference evidence="13 15" key="2">
    <citation type="submission" date="2017-08" db="EMBL/GenBank/DDBJ databases">
        <authorList>
            <person name="de Groot N.N."/>
        </authorList>
    </citation>
    <scope>NUCLEOTIDE SEQUENCE [LARGE SCALE GENOMIC DNA]</scope>
    <source>
        <strain evidence="13 15">NBT06-6</strain>
    </source>
</reference>
<keyword evidence="8" id="KW-0238">DNA-binding</keyword>
<dbReference type="InterPro" id="IPR022634">
    <property type="entry name" value="DNA_polIII_beta_N"/>
</dbReference>
<keyword evidence="7 9" id="KW-0239">DNA-directed DNA polymerase</keyword>
<dbReference type="PANTHER" id="PTHR30478">
    <property type="entry name" value="DNA POLYMERASE III SUBUNIT BETA"/>
    <property type="match status" value="1"/>
</dbReference>
<dbReference type="Gene3D" id="3.10.150.10">
    <property type="entry name" value="DNA Polymerase III, subunit A, domain 2"/>
    <property type="match status" value="3"/>
</dbReference>
<comment type="subcellular location">
    <subcellularLocation>
        <location evidence="1 9">Cytoplasm</location>
    </subcellularLocation>
</comment>
<dbReference type="GO" id="GO:0003677">
    <property type="term" value="F:DNA binding"/>
    <property type="evidence" value="ECO:0007669"/>
    <property type="project" value="UniProtKB-UniRule"/>
</dbReference>
<comment type="subunit">
    <text evidence="9">Forms a ring-shaped head-to-tail homodimer around DNA.</text>
</comment>
<comment type="function">
    <text evidence="9">Confers DNA tethering and processivity to DNA polymerases and other proteins. Acts as a clamp, forming a ring around DNA (a reaction catalyzed by the clamp-loading complex) which diffuses in an ATP-independent manner freely and bidirectionally along dsDNA. Initially characterized for its ability to contact the catalytic subunit of DNA polymerase III (Pol III), a complex, multichain enzyme responsible for most of the replicative synthesis in bacteria; Pol III exhibits 3'-5' exonuclease proofreading activity. The beta chain is required for initiation of replication as well as for processivity of DNA replication.</text>
</comment>
<dbReference type="Pfam" id="PF00712">
    <property type="entry name" value="DNA_pol3_beta"/>
    <property type="match status" value="1"/>
</dbReference>
<comment type="similarity">
    <text evidence="2 9">Belongs to the beta sliding clamp family.</text>
</comment>
<evidence type="ECO:0000256" key="5">
    <source>
        <dbReference type="ARBA" id="ARBA00022695"/>
    </source>
</evidence>
<keyword evidence="6 9" id="KW-0235">DNA replication</keyword>